<dbReference type="SMART" id="SM01043">
    <property type="entry name" value="BTAD"/>
    <property type="match status" value="1"/>
</dbReference>
<dbReference type="Gene3D" id="1.25.40.10">
    <property type="entry name" value="Tetratricopeptide repeat domain"/>
    <property type="match status" value="2"/>
</dbReference>
<reference evidence="4" key="1">
    <citation type="journal article" date="2019" name="Int. J. Syst. Evol. Microbiol.">
        <title>The Global Catalogue of Microorganisms (GCM) 10K type strain sequencing project: providing services to taxonomists for standard genome sequencing and annotation.</title>
        <authorList>
            <consortium name="The Broad Institute Genomics Platform"/>
            <consortium name="The Broad Institute Genome Sequencing Center for Infectious Disease"/>
            <person name="Wu L."/>
            <person name="Ma J."/>
        </authorList>
    </citation>
    <scope>NUCLEOTIDE SEQUENCE [LARGE SCALE GENOMIC DNA]</scope>
    <source>
        <strain evidence="4">KCTC 52168</strain>
    </source>
</reference>
<feature type="domain" description="Bacterial transcriptional activator" evidence="2">
    <location>
        <begin position="511"/>
        <end position="669"/>
    </location>
</feature>
<name>A0ABV7H4C3_9BURK</name>
<dbReference type="InterPro" id="IPR051677">
    <property type="entry name" value="AfsR-DnrI-RedD_regulator"/>
</dbReference>
<dbReference type="SUPFAM" id="SSF48452">
    <property type="entry name" value="TPR-like"/>
    <property type="match status" value="2"/>
</dbReference>
<dbReference type="InterPro" id="IPR011990">
    <property type="entry name" value="TPR-like_helical_dom_sf"/>
</dbReference>
<evidence type="ECO:0000313" key="4">
    <source>
        <dbReference type="Proteomes" id="UP001595556"/>
    </source>
</evidence>
<comment type="caution">
    <text evidence="3">The sequence shown here is derived from an EMBL/GenBank/DDBJ whole genome shotgun (WGS) entry which is preliminary data.</text>
</comment>
<dbReference type="Proteomes" id="UP001595556">
    <property type="component" value="Unassembled WGS sequence"/>
</dbReference>
<dbReference type="PANTHER" id="PTHR35807">
    <property type="entry name" value="TRANSCRIPTIONAL REGULATOR REDD-RELATED"/>
    <property type="match status" value="1"/>
</dbReference>
<dbReference type="RefSeq" id="WP_377301428.1">
    <property type="nucleotide sequence ID" value="NZ_CP180191.1"/>
</dbReference>
<accession>A0ABV7H4C3</accession>
<organism evidence="3 4">
    <name type="scientific">Piscinibacterium candidicorallinum</name>
    <dbReference type="NCBI Taxonomy" id="1793872"/>
    <lineage>
        <taxon>Bacteria</taxon>
        <taxon>Pseudomonadati</taxon>
        <taxon>Pseudomonadota</taxon>
        <taxon>Betaproteobacteria</taxon>
        <taxon>Burkholderiales</taxon>
        <taxon>Piscinibacterium</taxon>
    </lineage>
</organism>
<evidence type="ECO:0000259" key="2">
    <source>
        <dbReference type="SMART" id="SM01043"/>
    </source>
</evidence>
<sequence>MAALREAIRTEDPAGEAIAEAAWASAVQAADGGAPRTAQPEAAWAICGLALLSRCEEFADPTGYERWVERRDWLERSVGETGSPVIHFWRCAAELAFRFVTGKTDAAQLDQMVEALKRAGTVDAEDWIRAARVTLGHMNLQQVLGAVDHLSMLVGSSRQYAQCHPAEQSKWQYVAGYSRYFVQDFEGARRLWQIAAELAESAHFGSLVVMAKVAMARLDIEHNQMVSATRLLREVQKDLGTRTALAQVNAYHLAARIALRNDQAQEALQHLQAALAAMQWAGIPLGRWQLLHAELAQAYIALARYPEARAAVAGPGGGFTTRYGECLASLAMAMEMERDGDMGYVDALRNAVSIAQQMNLRSLLRSLPRHTAWVCARALEHDIQSSFVQSVVLTRQLLAPTDAPPQWPWRVWQRLLGGYELHCDGEILANSGKAASKPQELLKLLAVSGDNGLTADTAADALWPDAENIAAARKNLEVTLTRARKLLASAGEGMLLMADGRVRFDAQFCGSDAALLQRLCDQAEAMANRFGQSGASAARLVDLARRMAGIYRGELLPGEADTPWLLAARQSLRNGYLRASLAVAGVLMRNPDAVLGGASSAEHAAALLEIAIEREPLAEQGYLTLMQCYMQLGRQAEAMHTYRRCRDALSIRLGIKPSAAMDALKARLVA</sequence>
<dbReference type="InterPro" id="IPR005158">
    <property type="entry name" value="BTAD"/>
</dbReference>
<feature type="coiled-coil region" evidence="1">
    <location>
        <begin position="254"/>
        <end position="281"/>
    </location>
</feature>
<evidence type="ECO:0000256" key="1">
    <source>
        <dbReference type="SAM" id="Coils"/>
    </source>
</evidence>
<dbReference type="Gene3D" id="1.10.10.10">
    <property type="entry name" value="Winged helix-like DNA-binding domain superfamily/Winged helix DNA-binding domain"/>
    <property type="match status" value="1"/>
</dbReference>
<keyword evidence="1" id="KW-0175">Coiled coil</keyword>
<protein>
    <submittedName>
        <fullName evidence="3">BTAD domain-containing putative transcriptional regulator</fullName>
    </submittedName>
</protein>
<dbReference type="InterPro" id="IPR036388">
    <property type="entry name" value="WH-like_DNA-bd_sf"/>
</dbReference>
<dbReference type="Pfam" id="PF03704">
    <property type="entry name" value="BTAD"/>
    <property type="match status" value="1"/>
</dbReference>
<gene>
    <name evidence="3" type="ORF">ACFOEN_04355</name>
</gene>
<keyword evidence="4" id="KW-1185">Reference proteome</keyword>
<evidence type="ECO:0000313" key="3">
    <source>
        <dbReference type="EMBL" id="MFC3146872.1"/>
    </source>
</evidence>
<dbReference type="EMBL" id="JBHRTI010000003">
    <property type="protein sequence ID" value="MFC3146872.1"/>
    <property type="molecule type" value="Genomic_DNA"/>
</dbReference>
<proteinExistence type="predicted"/>